<keyword evidence="3" id="KW-1185">Reference proteome</keyword>
<dbReference type="Pfam" id="PF25769">
    <property type="entry name" value="PLK4_bind_CEP152"/>
    <property type="match status" value="1"/>
</dbReference>
<proteinExistence type="predicted"/>
<evidence type="ECO:0000313" key="2">
    <source>
        <dbReference type="EMBL" id="TNN87116.1"/>
    </source>
</evidence>
<dbReference type="EMBL" id="SRLO01000012">
    <property type="protein sequence ID" value="TNN87116.1"/>
    <property type="molecule type" value="Genomic_DNA"/>
</dbReference>
<sequence length="271" mass="30908">MPTELPPPTGSVCTMSIDFDSAALQTQHDEEEYDQEDYAREQELHQLLTDLPDDMLEDSIDSSPELEYSTCSNKNTGKSPQSAWTPQWSDQRPPSHEQDCEVDEEYAYEDGAVQNNGHHPQSRPLPNTWNQDHQYTHGDYTYTSMGSEKSPETKDFSTDEYEPKAYAQGSNNGVLYDGEGGRRDSPNYGEHNNGRNQFQPVVLDRVDQHHATYNPHHPAHQPTMFNTQAVQQEGQFDHLQREFLDSTQRESGLSLWINSTGVQCHVHHNNT</sequence>
<protein>
    <submittedName>
        <fullName evidence="2">Centrosomal protein</fullName>
    </submittedName>
</protein>
<dbReference type="GO" id="GO:0005813">
    <property type="term" value="C:centrosome"/>
    <property type="evidence" value="ECO:0007669"/>
    <property type="project" value="TreeGrafter"/>
</dbReference>
<dbReference type="AlphaFoldDB" id="A0A4Z2JAC1"/>
<feature type="region of interest" description="Disordered" evidence="1">
    <location>
        <begin position="51"/>
        <end position="195"/>
    </location>
</feature>
<dbReference type="GO" id="GO:0007099">
    <property type="term" value="P:centriole replication"/>
    <property type="evidence" value="ECO:0007669"/>
    <property type="project" value="TreeGrafter"/>
</dbReference>
<feature type="compositionally biased region" description="Basic and acidic residues" evidence="1">
    <location>
        <begin position="149"/>
        <end position="163"/>
    </location>
</feature>
<evidence type="ECO:0000313" key="3">
    <source>
        <dbReference type="Proteomes" id="UP000314294"/>
    </source>
</evidence>
<reference evidence="2 3" key="1">
    <citation type="submission" date="2019-03" db="EMBL/GenBank/DDBJ databases">
        <title>First draft genome of Liparis tanakae, snailfish: a comprehensive survey of snailfish specific genes.</title>
        <authorList>
            <person name="Kim W."/>
            <person name="Song I."/>
            <person name="Jeong J.-H."/>
            <person name="Kim D."/>
            <person name="Kim S."/>
            <person name="Ryu S."/>
            <person name="Song J.Y."/>
            <person name="Lee S.K."/>
        </authorList>
    </citation>
    <scope>NUCLEOTIDE SEQUENCE [LARGE SCALE GENOMIC DNA]</scope>
    <source>
        <tissue evidence="2">Muscle</tissue>
    </source>
</reference>
<evidence type="ECO:0000256" key="1">
    <source>
        <dbReference type="SAM" id="MobiDB-lite"/>
    </source>
</evidence>
<dbReference type="Proteomes" id="UP000314294">
    <property type="component" value="Unassembled WGS sequence"/>
</dbReference>
<dbReference type="PANTHER" id="PTHR10337">
    <property type="entry name" value="SHC TRANSFORMING PROTEIN"/>
    <property type="match status" value="1"/>
</dbReference>
<name>A0A4Z2JAC1_9TELE</name>
<feature type="compositionally biased region" description="Polar residues" evidence="1">
    <location>
        <begin position="69"/>
        <end position="92"/>
    </location>
</feature>
<feature type="compositionally biased region" description="Polar residues" evidence="1">
    <location>
        <begin position="113"/>
        <end position="133"/>
    </location>
</feature>
<accession>A0A4Z2JAC1</accession>
<gene>
    <name evidence="2" type="primary">cep152_0</name>
    <name evidence="2" type="ORF">EYF80_002871</name>
</gene>
<dbReference type="InterPro" id="IPR051235">
    <property type="entry name" value="CEP152/SHC-Transforming"/>
</dbReference>
<comment type="caution">
    <text evidence="2">The sequence shown here is derived from an EMBL/GenBank/DDBJ whole genome shotgun (WGS) entry which is preliminary data.</text>
</comment>
<feature type="compositionally biased region" description="Acidic residues" evidence="1">
    <location>
        <begin position="51"/>
        <end position="60"/>
    </location>
</feature>
<organism evidence="2 3">
    <name type="scientific">Liparis tanakae</name>
    <name type="common">Tanaka's snailfish</name>
    <dbReference type="NCBI Taxonomy" id="230148"/>
    <lineage>
        <taxon>Eukaryota</taxon>
        <taxon>Metazoa</taxon>
        <taxon>Chordata</taxon>
        <taxon>Craniata</taxon>
        <taxon>Vertebrata</taxon>
        <taxon>Euteleostomi</taxon>
        <taxon>Actinopterygii</taxon>
        <taxon>Neopterygii</taxon>
        <taxon>Teleostei</taxon>
        <taxon>Neoteleostei</taxon>
        <taxon>Acanthomorphata</taxon>
        <taxon>Eupercaria</taxon>
        <taxon>Perciformes</taxon>
        <taxon>Cottioidei</taxon>
        <taxon>Cottales</taxon>
        <taxon>Liparidae</taxon>
        <taxon>Liparis</taxon>
    </lineage>
</organism>
<dbReference type="InterPro" id="IPR057664">
    <property type="entry name" value="CEP152_PLK4_bind"/>
</dbReference>
<dbReference type="OrthoDB" id="10064205at2759"/>
<dbReference type="PANTHER" id="PTHR10337:SF6">
    <property type="entry name" value="CENTROSOMAL PROTEIN OF 152 KDA"/>
    <property type="match status" value="1"/>
</dbReference>